<feature type="compositionally biased region" description="Pro residues" evidence="1">
    <location>
        <begin position="381"/>
        <end position="430"/>
    </location>
</feature>
<protein>
    <recommendedName>
        <fullName evidence="2">Transposase MuDR plant domain-containing protein</fullName>
    </recommendedName>
</protein>
<feature type="domain" description="Transposase MuDR plant" evidence="2">
    <location>
        <begin position="210"/>
        <end position="265"/>
    </location>
</feature>
<evidence type="ECO:0000259" key="2">
    <source>
        <dbReference type="Pfam" id="PF03108"/>
    </source>
</evidence>
<organism evidence="3 4">
    <name type="scientific">Coptis chinensis</name>
    <dbReference type="NCBI Taxonomy" id="261450"/>
    <lineage>
        <taxon>Eukaryota</taxon>
        <taxon>Viridiplantae</taxon>
        <taxon>Streptophyta</taxon>
        <taxon>Embryophyta</taxon>
        <taxon>Tracheophyta</taxon>
        <taxon>Spermatophyta</taxon>
        <taxon>Magnoliopsida</taxon>
        <taxon>Ranunculales</taxon>
        <taxon>Ranunculaceae</taxon>
        <taxon>Coptidoideae</taxon>
        <taxon>Coptis</taxon>
    </lineage>
</organism>
<name>A0A835LPN9_9MAGN</name>
<dbReference type="InterPro" id="IPR004332">
    <property type="entry name" value="Transposase_MuDR"/>
</dbReference>
<dbReference type="AlphaFoldDB" id="A0A835LPN9"/>
<dbReference type="OrthoDB" id="787174at2759"/>
<feature type="compositionally biased region" description="Low complexity" evidence="1">
    <location>
        <begin position="532"/>
        <end position="549"/>
    </location>
</feature>
<proteinExistence type="predicted"/>
<reference evidence="3 4" key="1">
    <citation type="submission" date="2020-10" db="EMBL/GenBank/DDBJ databases">
        <title>The Coptis chinensis genome and diversification of protoberbering-type alkaloids.</title>
        <authorList>
            <person name="Wang B."/>
            <person name="Shu S."/>
            <person name="Song C."/>
            <person name="Liu Y."/>
        </authorList>
    </citation>
    <scope>NUCLEOTIDE SEQUENCE [LARGE SCALE GENOMIC DNA]</scope>
    <source>
        <strain evidence="3">HL-2020</strain>
        <tissue evidence="3">Leaf</tissue>
    </source>
</reference>
<feature type="region of interest" description="Disordered" evidence="1">
    <location>
        <begin position="161"/>
        <end position="191"/>
    </location>
</feature>
<dbReference type="EMBL" id="JADFTS010000007">
    <property type="protein sequence ID" value="KAF9599034.1"/>
    <property type="molecule type" value="Genomic_DNA"/>
</dbReference>
<accession>A0A835LPN9</accession>
<dbReference type="PANTHER" id="PTHR31973:SF187">
    <property type="entry name" value="MUTATOR TRANSPOSASE MUDRA PROTEIN"/>
    <property type="match status" value="1"/>
</dbReference>
<evidence type="ECO:0000256" key="1">
    <source>
        <dbReference type="SAM" id="MobiDB-lite"/>
    </source>
</evidence>
<feature type="compositionally biased region" description="Polar residues" evidence="1">
    <location>
        <begin position="467"/>
        <end position="485"/>
    </location>
</feature>
<feature type="compositionally biased region" description="Low complexity" evidence="1">
    <location>
        <begin position="357"/>
        <end position="380"/>
    </location>
</feature>
<dbReference type="Proteomes" id="UP000631114">
    <property type="component" value="Unassembled WGS sequence"/>
</dbReference>
<feature type="compositionally biased region" description="Polar residues" evidence="1">
    <location>
        <begin position="499"/>
        <end position="512"/>
    </location>
</feature>
<gene>
    <name evidence="3" type="ORF">IFM89_033379</name>
</gene>
<evidence type="ECO:0000313" key="4">
    <source>
        <dbReference type="Proteomes" id="UP000631114"/>
    </source>
</evidence>
<feature type="compositionally biased region" description="Low complexity" evidence="1">
    <location>
        <begin position="431"/>
        <end position="449"/>
    </location>
</feature>
<dbReference type="Pfam" id="PF03108">
    <property type="entry name" value="DBD_Tnp_Mut"/>
    <property type="match status" value="1"/>
</dbReference>
<sequence>MNCSYEDMDAKMTYLYLRNMVKDFGYPPRSIVEILFNTPEVELENGLRPLRTNSDVSSKVKEADVFGNIEVYIIHKQSDEHDSDASDDSASQSDVESEVGSIDNVSDEELLEVRHMRVEMKKCKQNLDENGEGASQIAADDINGEGTSAPPDVVLSEETEHTGYDSEYGEDGDYSPAESDEEDEAVEPEVCRKKKKSWPTFNTKTNMFTIELALGMRFTSKDEFKDYLRDYGVTNGYPIKFIKNESNRVTAICGERCKWRCHASPMQVECSWQIKSLNDLHECNRDFNAKFCNVRWLSKKYKTQIIVNPRWKLDDFVASILHTYAINVSVNQCSRAKKFALGERDSIMIDHYAKAPSTAAPSTASPSATTPPLSAPTSMAVPPPSAPTSTAAPPPSAPTSTTAPPPSAPTSTTAPPPSTPTSTTAPPPSTPTSTSAPSNAHPSTIAPPRSKTKPKSRSKNDMVPTMTEPSNPIVASQSASSTPRGQQPKGKAVILATSPAKNTRSSTALTETQASAAPKGKQPKGKAMILDTSPAKTAPKAPKASTIKTSAAPTGTEALATPKAPTRKAASTPAVILDSGPSKNTRSTKTLGIKPQGIGLMLTYVTRFGDLIVAREVTRMDAGAIRGTL</sequence>
<evidence type="ECO:0000313" key="3">
    <source>
        <dbReference type="EMBL" id="KAF9599034.1"/>
    </source>
</evidence>
<keyword evidence="4" id="KW-1185">Reference proteome</keyword>
<comment type="caution">
    <text evidence="3">The sequence shown here is derived from an EMBL/GenBank/DDBJ whole genome shotgun (WGS) entry which is preliminary data.</text>
</comment>
<feature type="region of interest" description="Disordered" evidence="1">
    <location>
        <begin position="78"/>
        <end position="108"/>
    </location>
</feature>
<feature type="compositionally biased region" description="Acidic residues" evidence="1">
    <location>
        <begin position="167"/>
        <end position="187"/>
    </location>
</feature>
<dbReference type="PANTHER" id="PTHR31973">
    <property type="entry name" value="POLYPROTEIN, PUTATIVE-RELATED"/>
    <property type="match status" value="1"/>
</dbReference>
<feature type="region of interest" description="Disordered" evidence="1">
    <location>
        <begin position="357"/>
        <end position="587"/>
    </location>
</feature>